<keyword evidence="2" id="KW-1185">Reference proteome</keyword>
<dbReference type="Proteomes" id="UP000634134">
    <property type="component" value="Unassembled WGS sequence"/>
</dbReference>
<reference evidence="2" key="1">
    <citation type="submission" date="2023-07" db="EMBL/GenBank/DDBJ databases">
        <title>Dyadobacter sp. nov 'subterranea' isolated from contaminted grondwater.</title>
        <authorList>
            <person name="Szabo I."/>
            <person name="Al-Omari J."/>
            <person name="Szerdahelyi S.G."/>
            <person name="Rado J."/>
        </authorList>
    </citation>
    <scope>NUCLEOTIDE SEQUENCE [LARGE SCALE GENOMIC DNA]</scope>
    <source>
        <strain evidence="2">UP-52</strain>
    </source>
</reference>
<protein>
    <recommendedName>
        <fullName evidence="3">DUF1524 domain-containing protein</fullName>
    </recommendedName>
</protein>
<comment type="caution">
    <text evidence="1">The sequence shown here is derived from an EMBL/GenBank/DDBJ whole genome shotgun (WGS) entry which is preliminary data.</text>
</comment>
<evidence type="ECO:0000313" key="1">
    <source>
        <dbReference type="EMBL" id="MBE9463653.1"/>
    </source>
</evidence>
<dbReference type="RefSeq" id="WP_194121773.1">
    <property type="nucleotide sequence ID" value="NZ_JACYGY010000001.1"/>
</dbReference>
<gene>
    <name evidence="1" type="ORF">IEE83_17325</name>
</gene>
<organism evidence="1 2">
    <name type="scientific">Dyadobacter subterraneus</name>
    <dbReference type="NCBI Taxonomy" id="2773304"/>
    <lineage>
        <taxon>Bacteria</taxon>
        <taxon>Pseudomonadati</taxon>
        <taxon>Bacteroidota</taxon>
        <taxon>Cytophagia</taxon>
        <taxon>Cytophagales</taxon>
        <taxon>Spirosomataceae</taxon>
        <taxon>Dyadobacter</taxon>
    </lineage>
</organism>
<dbReference type="EMBL" id="JACYGY010000001">
    <property type="protein sequence ID" value="MBE9463653.1"/>
    <property type="molecule type" value="Genomic_DNA"/>
</dbReference>
<sequence length="169" mass="20242">MIGICRLYEIKAEQKVSHIIPKFAYEHTKKTGSRFLRGFANPNIRMQDGPKKYLLCQEAETEFSKRETWFTNNIFYPYLAGDKKHLKYDNNLFYFTVSMLWRVLIDQIEDPNIQCEPYLARLKEVALDWQRFLRGEKELPANRKVYIYLTGRVAHHNIDSDEVDYYMTK</sequence>
<accession>A0ABR9WE19</accession>
<name>A0ABR9WE19_9BACT</name>
<evidence type="ECO:0000313" key="2">
    <source>
        <dbReference type="Proteomes" id="UP000634134"/>
    </source>
</evidence>
<evidence type="ECO:0008006" key="3">
    <source>
        <dbReference type="Google" id="ProtNLM"/>
    </source>
</evidence>
<proteinExistence type="predicted"/>